<protein>
    <submittedName>
        <fullName evidence="2">Uncharacterized protein</fullName>
    </submittedName>
</protein>
<accession>A0ABD0T5S2</accession>
<comment type="caution">
    <text evidence="2">The sequence shown here is derived from an EMBL/GenBank/DDBJ whole genome shotgun (WGS) entry which is preliminary data.</text>
</comment>
<evidence type="ECO:0000256" key="1">
    <source>
        <dbReference type="SAM" id="MobiDB-lite"/>
    </source>
</evidence>
<reference evidence="2 3" key="1">
    <citation type="submission" date="2024-06" db="EMBL/GenBank/DDBJ databases">
        <title>A chromosome-level genome assembly of beet webworm, Loxostege sticticalis.</title>
        <authorList>
            <person name="Zhang Y."/>
        </authorList>
    </citation>
    <scope>NUCLEOTIDE SEQUENCE [LARGE SCALE GENOMIC DNA]</scope>
    <source>
        <strain evidence="2">AQ028</strain>
        <tissue evidence="2">Male pupae</tissue>
    </source>
</reference>
<feature type="region of interest" description="Disordered" evidence="1">
    <location>
        <begin position="441"/>
        <end position="468"/>
    </location>
</feature>
<dbReference type="Proteomes" id="UP001549921">
    <property type="component" value="Unassembled WGS sequence"/>
</dbReference>
<dbReference type="AlphaFoldDB" id="A0ABD0T5S2"/>
<name>A0ABD0T5S2_LOXSC</name>
<proteinExistence type="predicted"/>
<gene>
    <name evidence="2" type="ORF">ABMA28_016755</name>
</gene>
<dbReference type="EMBL" id="JBEDNZ010000009">
    <property type="protein sequence ID" value="KAL0838685.1"/>
    <property type="molecule type" value="Genomic_DNA"/>
</dbReference>
<sequence length="506" mass="58156">MKVSDKQPFLFLEKNAEALESFSDAIETEYSEFDQKLLQELIRSRGRVSGRKGNMDEIPAGLNLGGYCMMRMENSVLFFHRMKLRNNTRFRINSLHTDVRQMQILAQLSLNDLHLFGSYERAVTDQDPSVLYYAPTFGQVEILLRNVEYKMEGRLRLLENSLFIVMVNSEITFYDALLLYKNNATQNAHPIPLTKKHIGRFLTYEFVDRMKSDLDEWLRDYFNEHLILFPSPRSADLAKYRAYEKAKTSTLNKYVDEALIFLKQKLRQINATSVKLPSFTIFSQKGMEIKLKNGVLRGLDSMYRRSVATGKKDDNNIRFVDAIVGFSSLKLIYEYNAYLTTGMPPLSGLLIMSADELTTHMALGLVKDPETVDLQFDSIQQRKPESLTIEGPANRMIANFKHILEYHIISIMTNTLTHNIRALKSLTKCYPDLFGHVDADEPLTEEPSWETGKGKGSDPLQRNPDYVVAKEDSIEVELPPNAQGQQKRLHFAHVQSLNITKLNKKK</sequence>
<dbReference type="InterPro" id="IPR038602">
    <property type="entry name" value="Mite_allergen_7_sf"/>
</dbReference>
<evidence type="ECO:0000313" key="2">
    <source>
        <dbReference type="EMBL" id="KAL0838685.1"/>
    </source>
</evidence>
<organism evidence="2 3">
    <name type="scientific">Loxostege sticticalis</name>
    <name type="common">Beet webworm moth</name>
    <dbReference type="NCBI Taxonomy" id="481309"/>
    <lineage>
        <taxon>Eukaryota</taxon>
        <taxon>Metazoa</taxon>
        <taxon>Ecdysozoa</taxon>
        <taxon>Arthropoda</taxon>
        <taxon>Hexapoda</taxon>
        <taxon>Insecta</taxon>
        <taxon>Pterygota</taxon>
        <taxon>Neoptera</taxon>
        <taxon>Endopterygota</taxon>
        <taxon>Lepidoptera</taxon>
        <taxon>Glossata</taxon>
        <taxon>Ditrysia</taxon>
        <taxon>Pyraloidea</taxon>
        <taxon>Crambidae</taxon>
        <taxon>Pyraustinae</taxon>
        <taxon>Loxostege</taxon>
    </lineage>
</organism>
<evidence type="ECO:0000313" key="3">
    <source>
        <dbReference type="Proteomes" id="UP001549921"/>
    </source>
</evidence>
<dbReference type="Gene3D" id="3.15.10.50">
    <property type="match status" value="1"/>
</dbReference>